<evidence type="ECO:0000313" key="1">
    <source>
        <dbReference type="EMBL" id="PRQ70206.1"/>
    </source>
</evidence>
<accession>A0A2S9ZWR8</accession>
<dbReference type="EMBL" id="LCTV02000016">
    <property type="protein sequence ID" value="PRQ70206.1"/>
    <property type="molecule type" value="Genomic_DNA"/>
</dbReference>
<comment type="caution">
    <text evidence="1">The sequence shown here is derived from an EMBL/GenBank/DDBJ whole genome shotgun (WGS) entry which is preliminary data.</text>
</comment>
<sequence>MAHQLEAHIPAGDLPPFARGSPATDLKAILFLDSVSPFPTCDEVESEFALVEGVAEARTVGPQLSQRIETVLPYVHEHWDGWTPWAWERYLGVLQKVTVDLMAGTSDRKIQKELDEAPFWILEGRTEQESTFSDALKAVLRRLPVADNVKDRLHHQLDALLPHAKDAFVQQVHYLNTWLPQHPLPSPDRLVVNADLGGKYLELLSHFRFALTIHVPHKTEHGMHELQESLPFSFFASLPLALIDAILRESARPRKPNALVHSESILRYAVLHVYSVKLDKIASLFEQDVDKHVGVTSWRAEYLEAFEEAMSKSWAQEHHSGSWSPEAARQYWSRYVRVFEIDWKRLDREWVQLVKSFCDSRVLPEIEGVLPIRSMIYAEQQHLGMHSLSRISPRAARRYGTTQRAWAAERESRTF</sequence>
<name>A0A2S9ZWR8_RHOTO</name>
<dbReference type="Proteomes" id="UP000239560">
    <property type="component" value="Unassembled WGS sequence"/>
</dbReference>
<organism evidence="1 2">
    <name type="scientific">Rhodotorula toruloides</name>
    <name type="common">Yeast</name>
    <name type="synonym">Rhodosporidium toruloides</name>
    <dbReference type="NCBI Taxonomy" id="5286"/>
    <lineage>
        <taxon>Eukaryota</taxon>
        <taxon>Fungi</taxon>
        <taxon>Dikarya</taxon>
        <taxon>Basidiomycota</taxon>
        <taxon>Pucciniomycotina</taxon>
        <taxon>Microbotryomycetes</taxon>
        <taxon>Sporidiobolales</taxon>
        <taxon>Sporidiobolaceae</taxon>
        <taxon>Rhodotorula</taxon>
    </lineage>
</organism>
<reference evidence="1 2" key="1">
    <citation type="journal article" date="2018" name="Elife">
        <title>Functional genomics of lipid metabolism in the oleaginous yeast Rhodosporidium toruloides.</title>
        <authorList>
            <person name="Coradetti S.T."/>
            <person name="Pinel D."/>
            <person name="Geiselman G."/>
            <person name="Ito M."/>
            <person name="Mondo S."/>
            <person name="Reilly M.C."/>
            <person name="Cheng Y.F."/>
            <person name="Bauer S."/>
            <person name="Grigoriev I."/>
            <person name="Gladden J.M."/>
            <person name="Simmons B.A."/>
            <person name="Brem R."/>
            <person name="Arkin A.P."/>
            <person name="Skerker J.M."/>
        </authorList>
    </citation>
    <scope>NUCLEOTIDE SEQUENCE [LARGE SCALE GENOMIC DNA]</scope>
    <source>
        <strain evidence="1 2">NBRC 0880</strain>
    </source>
</reference>
<dbReference type="OrthoDB" id="2520148at2759"/>
<dbReference type="AlphaFoldDB" id="A0A2S9ZWR8"/>
<protein>
    <submittedName>
        <fullName evidence="1">Proteophosphoglycan 5</fullName>
    </submittedName>
</protein>
<gene>
    <name evidence="1" type="ORF">AAT19DRAFT_11438</name>
</gene>
<evidence type="ECO:0000313" key="2">
    <source>
        <dbReference type="Proteomes" id="UP000239560"/>
    </source>
</evidence>
<proteinExistence type="predicted"/>